<dbReference type="Pfam" id="PF00170">
    <property type="entry name" value="bZIP_1"/>
    <property type="match status" value="1"/>
</dbReference>
<organism evidence="8 9">
    <name type="scientific">Nicotiana attenuata</name>
    <name type="common">Coyote tobacco</name>
    <dbReference type="NCBI Taxonomy" id="49451"/>
    <lineage>
        <taxon>Eukaryota</taxon>
        <taxon>Viridiplantae</taxon>
        <taxon>Streptophyta</taxon>
        <taxon>Embryophyta</taxon>
        <taxon>Tracheophyta</taxon>
        <taxon>Spermatophyta</taxon>
        <taxon>Magnoliopsida</taxon>
        <taxon>eudicotyledons</taxon>
        <taxon>Gunneridae</taxon>
        <taxon>Pentapetalae</taxon>
        <taxon>asterids</taxon>
        <taxon>lamiids</taxon>
        <taxon>Solanales</taxon>
        <taxon>Solanaceae</taxon>
        <taxon>Nicotianoideae</taxon>
        <taxon>Nicotianeae</taxon>
        <taxon>Nicotiana</taxon>
    </lineage>
</organism>
<dbReference type="PANTHER" id="PTHR45764">
    <property type="entry name" value="BZIP TRANSCRIPTION FACTOR 44"/>
    <property type="match status" value="1"/>
</dbReference>
<dbReference type="EMBL" id="MJEQ01037193">
    <property type="protein sequence ID" value="OIS96986.1"/>
    <property type="molecule type" value="Genomic_DNA"/>
</dbReference>
<evidence type="ECO:0000256" key="3">
    <source>
        <dbReference type="ARBA" id="ARBA00023125"/>
    </source>
</evidence>
<proteinExistence type="predicted"/>
<keyword evidence="9" id="KW-1185">Reference proteome</keyword>
<dbReference type="SUPFAM" id="SSF57959">
    <property type="entry name" value="Leucine zipper domain"/>
    <property type="match status" value="1"/>
</dbReference>
<name>A0A1J6IDF9_NICAT</name>
<keyword evidence="5" id="KW-0539">Nucleus</keyword>
<keyword evidence="4" id="KW-0804">Transcription</keyword>
<evidence type="ECO:0000256" key="1">
    <source>
        <dbReference type="ARBA" id="ARBA00004123"/>
    </source>
</evidence>
<dbReference type="OrthoDB" id="551672at2759"/>
<evidence type="ECO:0000256" key="5">
    <source>
        <dbReference type="ARBA" id="ARBA00023242"/>
    </source>
</evidence>
<dbReference type="InterPro" id="IPR004827">
    <property type="entry name" value="bZIP"/>
</dbReference>
<dbReference type="GO" id="GO:0005634">
    <property type="term" value="C:nucleus"/>
    <property type="evidence" value="ECO:0007669"/>
    <property type="project" value="UniProtKB-SubCell"/>
</dbReference>
<dbReference type="Gene3D" id="1.20.5.170">
    <property type="match status" value="1"/>
</dbReference>
<evidence type="ECO:0000313" key="9">
    <source>
        <dbReference type="Proteomes" id="UP000187609"/>
    </source>
</evidence>
<dbReference type="SMART" id="SM00338">
    <property type="entry name" value="BRLZ"/>
    <property type="match status" value="1"/>
</dbReference>
<sequence>MASSSSGDLMNERKRKRMVSNRESARRSRMKKKKHLDDLMSQVEQLKEENIKIITSINATIQNYATVEAENNVLRAQMMELNQRLHSLNDILSYISNNGTTLFEDHNCPETLVNNPWNLMYQNQPIMASGMCFYHY</sequence>
<dbReference type="AlphaFoldDB" id="A0A1J6IDF9"/>
<evidence type="ECO:0000313" key="8">
    <source>
        <dbReference type="EMBL" id="OIS96986.1"/>
    </source>
</evidence>
<gene>
    <name evidence="8" type="primary">BZIP11_9</name>
    <name evidence="8" type="ORF">A4A49_05351</name>
</gene>
<dbReference type="PROSITE" id="PS50217">
    <property type="entry name" value="BZIP"/>
    <property type="match status" value="1"/>
</dbReference>
<dbReference type="InterPro" id="IPR046347">
    <property type="entry name" value="bZIP_sf"/>
</dbReference>
<feature type="domain" description="BZIP" evidence="7">
    <location>
        <begin position="11"/>
        <end position="74"/>
    </location>
</feature>
<dbReference type="Proteomes" id="UP000187609">
    <property type="component" value="Unassembled WGS sequence"/>
</dbReference>
<dbReference type="OMA" id="KRDHLED"/>
<comment type="subcellular location">
    <subcellularLocation>
        <location evidence="1">Nucleus</location>
    </subcellularLocation>
</comment>
<reference evidence="8" key="1">
    <citation type="submission" date="2016-11" db="EMBL/GenBank/DDBJ databases">
        <title>The genome of Nicotiana attenuata.</title>
        <authorList>
            <person name="Xu S."/>
            <person name="Brockmoeller T."/>
            <person name="Gaquerel E."/>
            <person name="Navarro A."/>
            <person name="Kuhl H."/>
            <person name="Gase K."/>
            <person name="Ling Z."/>
            <person name="Zhou W."/>
            <person name="Kreitzer C."/>
            <person name="Stanke M."/>
            <person name="Tang H."/>
            <person name="Lyons E."/>
            <person name="Pandey P."/>
            <person name="Pandey S.P."/>
            <person name="Timmermann B."/>
            <person name="Baldwin I.T."/>
        </authorList>
    </citation>
    <scope>NUCLEOTIDE SEQUENCE [LARGE SCALE GENOMIC DNA]</scope>
    <source>
        <strain evidence="8">UT</strain>
    </source>
</reference>
<dbReference type="PROSITE" id="PS00036">
    <property type="entry name" value="BZIP_BASIC"/>
    <property type="match status" value="1"/>
</dbReference>
<feature type="region of interest" description="Disordered" evidence="6">
    <location>
        <begin position="1"/>
        <end position="38"/>
    </location>
</feature>
<protein>
    <submittedName>
        <fullName evidence="8">Bzip transcription factor 11</fullName>
    </submittedName>
</protein>
<evidence type="ECO:0000256" key="4">
    <source>
        <dbReference type="ARBA" id="ARBA00023163"/>
    </source>
</evidence>
<dbReference type="STRING" id="49451.A0A1J6IDF9"/>
<dbReference type="KEGG" id="nau:109234330"/>
<dbReference type="SMR" id="A0A1J6IDF9"/>
<evidence type="ECO:0000256" key="6">
    <source>
        <dbReference type="SAM" id="MobiDB-lite"/>
    </source>
</evidence>
<dbReference type="CDD" id="cd14702">
    <property type="entry name" value="bZIP_plant_GBF1"/>
    <property type="match status" value="1"/>
</dbReference>
<dbReference type="Gramene" id="OIS96986">
    <property type="protein sequence ID" value="OIS96986"/>
    <property type="gene ID" value="A4A49_05351"/>
</dbReference>
<dbReference type="FunFam" id="1.20.5.170:FF:000020">
    <property type="entry name" value="BZIP transcription factor"/>
    <property type="match status" value="1"/>
</dbReference>
<keyword evidence="2" id="KW-0805">Transcription regulation</keyword>
<accession>A0A1J6IDF9</accession>
<dbReference type="GO" id="GO:0045893">
    <property type="term" value="P:positive regulation of DNA-templated transcription"/>
    <property type="evidence" value="ECO:0007669"/>
    <property type="project" value="TreeGrafter"/>
</dbReference>
<dbReference type="InterPro" id="IPR045314">
    <property type="entry name" value="bZIP_plant_GBF1"/>
</dbReference>
<dbReference type="GeneID" id="109234330"/>
<dbReference type="GO" id="GO:0046982">
    <property type="term" value="F:protein heterodimerization activity"/>
    <property type="evidence" value="ECO:0007669"/>
    <property type="project" value="UniProtKB-ARBA"/>
</dbReference>
<dbReference type="GO" id="GO:0000976">
    <property type="term" value="F:transcription cis-regulatory region binding"/>
    <property type="evidence" value="ECO:0007669"/>
    <property type="project" value="TreeGrafter"/>
</dbReference>
<comment type="caution">
    <text evidence="8">The sequence shown here is derived from an EMBL/GenBank/DDBJ whole genome shotgun (WGS) entry which is preliminary data.</text>
</comment>
<keyword evidence="3" id="KW-0238">DNA-binding</keyword>
<dbReference type="GO" id="GO:0003700">
    <property type="term" value="F:DNA-binding transcription factor activity"/>
    <property type="evidence" value="ECO:0007669"/>
    <property type="project" value="InterPro"/>
</dbReference>
<evidence type="ECO:0000256" key="2">
    <source>
        <dbReference type="ARBA" id="ARBA00023015"/>
    </source>
</evidence>
<evidence type="ECO:0000259" key="7">
    <source>
        <dbReference type="PROSITE" id="PS50217"/>
    </source>
</evidence>
<dbReference type="PANTHER" id="PTHR45764:SF38">
    <property type="entry name" value="BZIP TRANSCRIPTION FACTOR 44"/>
    <property type="match status" value="1"/>
</dbReference>